<dbReference type="PANTHER" id="PTHR47338:SF5">
    <property type="entry name" value="ZN(II)2CYS6 TRANSCRIPTION FACTOR (EUROFUNG)"/>
    <property type="match status" value="1"/>
</dbReference>
<evidence type="ECO:0000256" key="6">
    <source>
        <dbReference type="SAM" id="MobiDB-lite"/>
    </source>
</evidence>
<keyword evidence="5" id="KW-0539">Nucleus</keyword>
<keyword evidence="9" id="KW-1185">Reference proteome</keyword>
<feature type="region of interest" description="Disordered" evidence="6">
    <location>
        <begin position="528"/>
        <end position="552"/>
    </location>
</feature>
<feature type="compositionally biased region" description="Polar residues" evidence="6">
    <location>
        <begin position="528"/>
        <end position="544"/>
    </location>
</feature>
<dbReference type="EMBL" id="NAJL01000002">
    <property type="protein sequence ID" value="TKA33746.1"/>
    <property type="molecule type" value="Genomic_DNA"/>
</dbReference>
<dbReference type="SMART" id="SM00906">
    <property type="entry name" value="Fungal_trans"/>
    <property type="match status" value="1"/>
</dbReference>
<feature type="compositionally biased region" description="Low complexity" evidence="6">
    <location>
        <begin position="754"/>
        <end position="775"/>
    </location>
</feature>
<evidence type="ECO:0000313" key="9">
    <source>
        <dbReference type="Proteomes" id="UP000308549"/>
    </source>
</evidence>
<evidence type="ECO:0000256" key="2">
    <source>
        <dbReference type="ARBA" id="ARBA00022723"/>
    </source>
</evidence>
<evidence type="ECO:0000313" key="8">
    <source>
        <dbReference type="EMBL" id="TKA33746.1"/>
    </source>
</evidence>
<keyword evidence="2" id="KW-0479">Metal-binding</keyword>
<keyword evidence="3" id="KW-0805">Transcription regulation</keyword>
<dbReference type="GO" id="GO:0006351">
    <property type="term" value="P:DNA-templated transcription"/>
    <property type="evidence" value="ECO:0007669"/>
    <property type="project" value="InterPro"/>
</dbReference>
<comment type="subcellular location">
    <subcellularLocation>
        <location evidence="1">Nucleus</location>
    </subcellularLocation>
</comment>
<feature type="domain" description="Xylanolytic transcriptional activator regulatory" evidence="7">
    <location>
        <begin position="104"/>
        <end position="210"/>
    </location>
</feature>
<dbReference type="OrthoDB" id="5370478at2759"/>
<comment type="caution">
    <text evidence="8">The sequence shown here is derived from an EMBL/GenBank/DDBJ whole genome shotgun (WGS) entry which is preliminary data.</text>
</comment>
<evidence type="ECO:0000256" key="3">
    <source>
        <dbReference type="ARBA" id="ARBA00023015"/>
    </source>
</evidence>
<keyword evidence="4" id="KW-0804">Transcription</keyword>
<protein>
    <recommendedName>
        <fullName evidence="7">Xylanolytic transcriptional activator regulatory domain-containing protein</fullName>
    </recommendedName>
</protein>
<feature type="compositionally biased region" description="Low complexity" evidence="6">
    <location>
        <begin position="702"/>
        <end position="721"/>
    </location>
</feature>
<dbReference type="GO" id="GO:0000981">
    <property type="term" value="F:DNA-binding transcription factor activity, RNA polymerase II-specific"/>
    <property type="evidence" value="ECO:0007669"/>
    <property type="project" value="InterPro"/>
</dbReference>
<evidence type="ECO:0000256" key="1">
    <source>
        <dbReference type="ARBA" id="ARBA00004123"/>
    </source>
</evidence>
<dbReference type="CDD" id="cd12148">
    <property type="entry name" value="fungal_TF_MHR"/>
    <property type="match status" value="1"/>
</dbReference>
<sequence>MQPPNNPVTSDANPTARPPASPEFLLAFLALTARFHPKLIAHHSPPTSSRPSNPLIASEYYAAAANERLILSLGENRGVQDLERCQSSLMLGLHEWGMCRGGKAWIIIGVAIRAAQAMGLQYERDLDDEPMSRSRAIGSEAGRLVFDSDGRGLTSARKSEEDIFIQQEIRRRTFWSCYIMDRYLSSGKYRPHMLHACDLRIQLPASERSFLFAEKVRTLMLGEDEHKVARAEVQNQRRQSVMLGNDSTTERDTVALLKQSMEDDKGRLEIGADEGLVSRYVKILEIYGHVVTWSCAGGRRTEEHLPWDPRCQWNKLRQQCLDFKASLPRQHALTPQNIQAHISLKTSTPYTLMHTVYLLCQIMLHREYVPFVPIRCSRPEGPLDPPMFPANEYDVPPGFWDDSARECFKAAREIMDLVASCQEWNALVETPIVGFAIYTVAFVGVYCINFPWMDPHGYMCSQPCASVVGPDGSTAGESEGFQAARKALEIIGDLRQRLHMANGWFNTISKMHRHFMRLKKDYEKNMSAMDSNASNEGSQLSSRHMSLRESGDGGGLDEWNLLEQTLTHFSSLGDSDIEMTDAGLRSGARAANDVLYDDSSIGTPVKSEERDHPATSVEQQKGEGGPWNAINAGPGAPPSPRPSLQTPSSAQFRSYDSYSNHSHGSLPPPQLPPTQPPPKYAQQLNTFRPNYGADTPGPGAPPSLTSPASYSASTPSQASPPFDRQPSAGYNGWMPQTTSYPAPSPLQPPYANGAPHQTNHPQQQHLPQLAPMQAASAYSTPNPPQLPSMHQQQLPPLTAHHQQQPQPQPQHLQPASQLQEPQQQVVWDSHQKEQWLNSLHTRMSADDLAAFVDGGDIGDWTSRSGQGQGGWLTTLWRGPAGRC</sequence>
<gene>
    <name evidence="8" type="ORF">B0A50_00582</name>
</gene>
<evidence type="ECO:0000256" key="4">
    <source>
        <dbReference type="ARBA" id="ARBA00023163"/>
    </source>
</evidence>
<dbReference type="GO" id="GO:0005634">
    <property type="term" value="C:nucleus"/>
    <property type="evidence" value="ECO:0007669"/>
    <property type="project" value="UniProtKB-SubCell"/>
</dbReference>
<accession>A0A4U0UGF8</accession>
<feature type="compositionally biased region" description="Pro residues" evidence="6">
    <location>
        <begin position="666"/>
        <end position="679"/>
    </location>
</feature>
<dbReference type="Pfam" id="PF04082">
    <property type="entry name" value="Fungal_trans"/>
    <property type="match status" value="1"/>
</dbReference>
<dbReference type="Proteomes" id="UP000308549">
    <property type="component" value="Unassembled WGS sequence"/>
</dbReference>
<name>A0A4U0UGF8_9PEZI</name>
<dbReference type="InterPro" id="IPR007219">
    <property type="entry name" value="XnlR_reg_dom"/>
</dbReference>
<organism evidence="8 9">
    <name type="scientific">Salinomyces thailandicus</name>
    <dbReference type="NCBI Taxonomy" id="706561"/>
    <lineage>
        <taxon>Eukaryota</taxon>
        <taxon>Fungi</taxon>
        <taxon>Dikarya</taxon>
        <taxon>Ascomycota</taxon>
        <taxon>Pezizomycotina</taxon>
        <taxon>Dothideomycetes</taxon>
        <taxon>Dothideomycetidae</taxon>
        <taxon>Mycosphaerellales</taxon>
        <taxon>Teratosphaeriaceae</taxon>
        <taxon>Salinomyces</taxon>
    </lineage>
</organism>
<evidence type="ECO:0000259" key="7">
    <source>
        <dbReference type="SMART" id="SM00906"/>
    </source>
</evidence>
<dbReference type="PANTHER" id="PTHR47338">
    <property type="entry name" value="ZN(II)2CYS6 TRANSCRIPTION FACTOR (EUROFUNG)-RELATED"/>
    <property type="match status" value="1"/>
</dbReference>
<dbReference type="AlphaFoldDB" id="A0A4U0UGF8"/>
<feature type="compositionally biased region" description="Low complexity" evidence="6">
    <location>
        <begin position="790"/>
        <end position="824"/>
    </location>
</feature>
<proteinExistence type="predicted"/>
<dbReference type="GO" id="GO:0008270">
    <property type="term" value="F:zinc ion binding"/>
    <property type="evidence" value="ECO:0007669"/>
    <property type="project" value="InterPro"/>
</dbReference>
<dbReference type="GO" id="GO:0003677">
    <property type="term" value="F:DNA binding"/>
    <property type="evidence" value="ECO:0007669"/>
    <property type="project" value="InterPro"/>
</dbReference>
<reference evidence="8 9" key="1">
    <citation type="submission" date="2017-03" db="EMBL/GenBank/DDBJ databases">
        <title>Genomes of endolithic fungi from Antarctica.</title>
        <authorList>
            <person name="Coleine C."/>
            <person name="Masonjones S."/>
            <person name="Stajich J.E."/>
        </authorList>
    </citation>
    <scope>NUCLEOTIDE SEQUENCE [LARGE SCALE GENOMIC DNA]</scope>
    <source>
        <strain evidence="8 9">CCFEE 6315</strain>
    </source>
</reference>
<feature type="region of interest" description="Disordered" evidence="6">
    <location>
        <begin position="595"/>
        <end position="829"/>
    </location>
</feature>
<feature type="compositionally biased region" description="Polar residues" evidence="6">
    <location>
        <begin position="644"/>
        <end position="663"/>
    </location>
</feature>
<evidence type="ECO:0000256" key="5">
    <source>
        <dbReference type="ARBA" id="ARBA00023242"/>
    </source>
</evidence>
<dbReference type="InterPro" id="IPR050815">
    <property type="entry name" value="TF_fung"/>
</dbReference>